<evidence type="ECO:0000256" key="7">
    <source>
        <dbReference type="HAMAP-Rule" id="MF_01008"/>
    </source>
</evidence>
<keyword evidence="6 7" id="KW-0804">Transcription</keyword>
<dbReference type="SUPFAM" id="SSF89447">
    <property type="entry name" value="AbrB/MazE/MraZ-like"/>
    <property type="match status" value="1"/>
</dbReference>
<dbReference type="GO" id="GO:0003700">
    <property type="term" value="F:DNA-binding transcription factor activity"/>
    <property type="evidence" value="ECO:0007669"/>
    <property type="project" value="UniProtKB-UniRule"/>
</dbReference>
<reference evidence="9 10" key="1">
    <citation type="submission" date="2017-02" db="EMBL/GenBank/DDBJ databases">
        <authorList>
            <person name="Peterson S.W."/>
        </authorList>
    </citation>
    <scope>NUCLEOTIDE SEQUENCE [LARGE SCALE GENOMIC DNA]</scope>
    <source>
        <strain evidence="9 10">2B3F</strain>
    </source>
</reference>
<dbReference type="CDD" id="cd16321">
    <property type="entry name" value="MraZ_C"/>
    <property type="match status" value="1"/>
</dbReference>
<dbReference type="AlphaFoldDB" id="A0A1R4J6V9"/>
<dbReference type="Gene3D" id="3.40.1550.20">
    <property type="entry name" value="Transcriptional regulator MraZ domain"/>
    <property type="match status" value="1"/>
</dbReference>
<accession>A0A1R4J6V9</accession>
<dbReference type="InterPro" id="IPR003444">
    <property type="entry name" value="MraZ"/>
</dbReference>
<dbReference type="PROSITE" id="PS51740">
    <property type="entry name" value="SPOVT_ABRB"/>
    <property type="match status" value="2"/>
</dbReference>
<evidence type="ECO:0000259" key="8">
    <source>
        <dbReference type="PROSITE" id="PS51740"/>
    </source>
</evidence>
<keyword evidence="2 7" id="KW-0963">Cytoplasm</keyword>
<dbReference type="EMBL" id="FUKP01000045">
    <property type="protein sequence ID" value="SJN27818.1"/>
    <property type="molecule type" value="Genomic_DNA"/>
</dbReference>
<dbReference type="GO" id="GO:0051301">
    <property type="term" value="P:cell division"/>
    <property type="evidence" value="ECO:0007669"/>
    <property type="project" value="UniProtKB-KW"/>
</dbReference>
<dbReference type="InterPro" id="IPR038619">
    <property type="entry name" value="MraZ_sf"/>
</dbReference>
<dbReference type="GO" id="GO:0005737">
    <property type="term" value="C:cytoplasm"/>
    <property type="evidence" value="ECO:0007669"/>
    <property type="project" value="UniProtKB-UniRule"/>
</dbReference>
<dbReference type="HAMAP" id="MF_01008">
    <property type="entry name" value="MraZ"/>
    <property type="match status" value="1"/>
</dbReference>
<sequence length="157" mass="17907">MHRPVRSSARQGVPVFLGTYTPRLDDKFRLILPAKFREELSDGLVLTRGQERCIYVFSEREFARVHEQMRSAPLSSKQARDYIRVFLSGASDETPDKQGRITVPAPLRQYAGLEREVAVIGAGTRAEIWDLESWNAYLQEQETSFSDTDEDVLPGIF</sequence>
<comment type="subcellular location">
    <subcellularLocation>
        <location evidence="7">Cytoplasm</location>
        <location evidence="7">Nucleoid</location>
    </subcellularLocation>
</comment>
<proteinExistence type="inferred from homology"/>
<comment type="similarity">
    <text evidence="7">Belongs to the MraZ family.</text>
</comment>
<dbReference type="InterPro" id="IPR037914">
    <property type="entry name" value="SpoVT-AbrB_sf"/>
</dbReference>
<dbReference type="InterPro" id="IPR007159">
    <property type="entry name" value="SpoVT-AbrB_dom"/>
</dbReference>
<evidence type="ECO:0000256" key="3">
    <source>
        <dbReference type="ARBA" id="ARBA00022737"/>
    </source>
</evidence>
<evidence type="ECO:0000256" key="6">
    <source>
        <dbReference type="ARBA" id="ARBA00023163"/>
    </source>
</evidence>
<protein>
    <recommendedName>
        <fullName evidence="1 7">Transcriptional regulator MraZ</fullName>
    </recommendedName>
</protein>
<dbReference type="Pfam" id="PF02381">
    <property type="entry name" value="MraZ"/>
    <property type="match status" value="2"/>
</dbReference>
<evidence type="ECO:0000256" key="4">
    <source>
        <dbReference type="ARBA" id="ARBA00023015"/>
    </source>
</evidence>
<dbReference type="InterPro" id="IPR020603">
    <property type="entry name" value="MraZ_dom"/>
</dbReference>
<keyword evidence="9" id="KW-0132">Cell division</keyword>
<keyword evidence="9" id="KW-0131">Cell cycle</keyword>
<keyword evidence="3" id="KW-0677">Repeat</keyword>
<dbReference type="PANTHER" id="PTHR34701">
    <property type="entry name" value="TRANSCRIPTIONAL REGULATOR MRAZ"/>
    <property type="match status" value="1"/>
</dbReference>
<evidence type="ECO:0000313" key="9">
    <source>
        <dbReference type="EMBL" id="SJN27818.1"/>
    </source>
</evidence>
<evidence type="ECO:0000256" key="1">
    <source>
        <dbReference type="ARBA" id="ARBA00013860"/>
    </source>
</evidence>
<evidence type="ECO:0000256" key="5">
    <source>
        <dbReference type="ARBA" id="ARBA00023125"/>
    </source>
</evidence>
<evidence type="ECO:0000256" key="2">
    <source>
        <dbReference type="ARBA" id="ARBA00022490"/>
    </source>
</evidence>
<comment type="subunit">
    <text evidence="7">Forms oligomers.</text>
</comment>
<evidence type="ECO:0000313" key="10">
    <source>
        <dbReference type="Proteomes" id="UP000196230"/>
    </source>
</evidence>
<name>A0A1R4J6V9_9MICC</name>
<dbReference type="InterPro" id="IPR035644">
    <property type="entry name" value="MraZ_C"/>
</dbReference>
<dbReference type="CDD" id="cd16320">
    <property type="entry name" value="MraZ_N"/>
    <property type="match status" value="1"/>
</dbReference>
<keyword evidence="4 7" id="KW-0805">Transcription regulation</keyword>
<dbReference type="NCBIfam" id="TIGR00242">
    <property type="entry name" value="division/cell wall cluster transcriptional repressor MraZ"/>
    <property type="match status" value="1"/>
</dbReference>
<organism evidence="9 10">
    <name type="scientific">Micrococcus lylae</name>
    <dbReference type="NCBI Taxonomy" id="1273"/>
    <lineage>
        <taxon>Bacteria</taxon>
        <taxon>Bacillati</taxon>
        <taxon>Actinomycetota</taxon>
        <taxon>Actinomycetes</taxon>
        <taxon>Micrococcales</taxon>
        <taxon>Micrococcaceae</taxon>
        <taxon>Micrococcus</taxon>
    </lineage>
</organism>
<keyword evidence="5 7" id="KW-0238">DNA-binding</keyword>
<gene>
    <name evidence="7" type="primary">mraZ</name>
    <name evidence="9" type="ORF">FM125_06840</name>
</gene>
<dbReference type="PANTHER" id="PTHR34701:SF1">
    <property type="entry name" value="TRANSCRIPTIONAL REGULATOR MRAZ"/>
    <property type="match status" value="1"/>
</dbReference>
<dbReference type="GO" id="GO:0009295">
    <property type="term" value="C:nucleoid"/>
    <property type="evidence" value="ECO:0007669"/>
    <property type="project" value="UniProtKB-SubCell"/>
</dbReference>
<dbReference type="InterPro" id="IPR035642">
    <property type="entry name" value="MraZ_N"/>
</dbReference>
<dbReference type="GO" id="GO:0000976">
    <property type="term" value="F:transcription cis-regulatory region binding"/>
    <property type="evidence" value="ECO:0007669"/>
    <property type="project" value="TreeGrafter"/>
</dbReference>
<feature type="domain" description="SpoVT-AbrB" evidence="8">
    <location>
        <begin position="90"/>
        <end position="133"/>
    </location>
</feature>
<feature type="domain" description="SpoVT-AbrB" evidence="8">
    <location>
        <begin position="19"/>
        <end position="61"/>
    </location>
</feature>
<dbReference type="Proteomes" id="UP000196230">
    <property type="component" value="Unassembled WGS sequence"/>
</dbReference>
<dbReference type="GO" id="GO:2000143">
    <property type="term" value="P:negative regulation of DNA-templated transcription initiation"/>
    <property type="evidence" value="ECO:0007669"/>
    <property type="project" value="TreeGrafter"/>
</dbReference>